<keyword evidence="3" id="KW-1185">Reference proteome</keyword>
<evidence type="ECO:0000313" key="2">
    <source>
        <dbReference type="EMBL" id="KAH7156579.1"/>
    </source>
</evidence>
<feature type="compositionally biased region" description="Basic and acidic residues" evidence="1">
    <location>
        <begin position="387"/>
        <end position="410"/>
    </location>
</feature>
<dbReference type="OrthoDB" id="5081713at2759"/>
<feature type="compositionally biased region" description="Polar residues" evidence="1">
    <location>
        <begin position="533"/>
        <end position="543"/>
    </location>
</feature>
<protein>
    <submittedName>
        <fullName evidence="2">Uncharacterized protein</fullName>
    </submittedName>
</protein>
<organism evidence="2 3">
    <name type="scientific">Dactylonectria macrodidyma</name>
    <dbReference type="NCBI Taxonomy" id="307937"/>
    <lineage>
        <taxon>Eukaryota</taxon>
        <taxon>Fungi</taxon>
        <taxon>Dikarya</taxon>
        <taxon>Ascomycota</taxon>
        <taxon>Pezizomycotina</taxon>
        <taxon>Sordariomycetes</taxon>
        <taxon>Hypocreomycetidae</taxon>
        <taxon>Hypocreales</taxon>
        <taxon>Nectriaceae</taxon>
        <taxon>Dactylonectria</taxon>
    </lineage>
</organism>
<reference evidence="2" key="1">
    <citation type="journal article" date="2021" name="Nat. Commun.">
        <title>Genetic determinants of endophytism in the Arabidopsis root mycobiome.</title>
        <authorList>
            <person name="Mesny F."/>
            <person name="Miyauchi S."/>
            <person name="Thiergart T."/>
            <person name="Pickel B."/>
            <person name="Atanasova L."/>
            <person name="Karlsson M."/>
            <person name="Huettel B."/>
            <person name="Barry K.W."/>
            <person name="Haridas S."/>
            <person name="Chen C."/>
            <person name="Bauer D."/>
            <person name="Andreopoulos W."/>
            <person name="Pangilinan J."/>
            <person name="LaButti K."/>
            <person name="Riley R."/>
            <person name="Lipzen A."/>
            <person name="Clum A."/>
            <person name="Drula E."/>
            <person name="Henrissat B."/>
            <person name="Kohler A."/>
            <person name="Grigoriev I.V."/>
            <person name="Martin F.M."/>
            <person name="Hacquard S."/>
        </authorList>
    </citation>
    <scope>NUCLEOTIDE SEQUENCE</scope>
    <source>
        <strain evidence="2">MPI-CAGE-AT-0147</strain>
    </source>
</reference>
<sequence length="665" mass="75180">MNPNKIPREDSFFHLKISLREDPTKSEDLPPHVLTLRSKLLEFNHTITKRLRISTEEELQDVEDIFGEMRVPSYERIEIRAYLARHKLLALKDPNRGFAVLSDFLLPLAKEMRRSHLGPKEAPHTKFSHDYFKDHQMQRWGLFEGLHAFCKTDRGDAPCPCPQWAASYPIYDLDPNEGAPAPGNPRRGAYIEDKIIENFSLKTLHHLARHGLEFDASGLFRNQSNGTTITLLGPVCFPWLVAELREFLGFSPLYSEAANAAVAAVMMFQRLAMHAPKQEQDQHIPPVIAITVVKNILRVWITHWSSSSQKYNMDCIWKGDTTLLFDRIQLQAILDNAHTWAMHELRPWISRYIDQWKARYPRDGDPMTQLPQTTQDQISDTASSIPTDRDDLAAPKDSTSPHDREAEEKTSTVSFRAILQTEHEALLGQFKQILQDSLAATNFSQPRHHSRRSVGVQTRDDDDKAPGDALPMSRKPRDIFKMRVMLPYHGKKICVKLPNVSSSDLAASKPGLVRGFPAPKPPSMEVIQNQGISSKTQVGSPQATSFKSSPPSSKFTFEPLEGTLLPVAPKFSNLKFNPNDFLNSTFDFRLAGMESELSLRTLSGSTNAAERSSIDRTSRPNELNSPKSKPEDEPKDGPTTPTISFSKEDYDNNNDDGWEDMDESS</sequence>
<name>A0A9P9F9E8_9HYPO</name>
<dbReference type="Proteomes" id="UP000738349">
    <property type="component" value="Unassembled WGS sequence"/>
</dbReference>
<feature type="region of interest" description="Disordered" evidence="1">
    <location>
        <begin position="533"/>
        <end position="554"/>
    </location>
</feature>
<feature type="compositionally biased region" description="Polar residues" evidence="1">
    <location>
        <begin position="369"/>
        <end position="386"/>
    </location>
</feature>
<feature type="region of interest" description="Disordered" evidence="1">
    <location>
        <begin position="602"/>
        <end position="665"/>
    </location>
</feature>
<dbReference type="AlphaFoldDB" id="A0A9P9F9E8"/>
<gene>
    <name evidence="2" type="ORF">EDB81DRAFT_945022</name>
</gene>
<feature type="region of interest" description="Disordered" evidence="1">
    <location>
        <begin position="363"/>
        <end position="412"/>
    </location>
</feature>
<feature type="compositionally biased region" description="Acidic residues" evidence="1">
    <location>
        <begin position="651"/>
        <end position="665"/>
    </location>
</feature>
<feature type="compositionally biased region" description="Low complexity" evidence="1">
    <location>
        <begin position="544"/>
        <end position="554"/>
    </location>
</feature>
<dbReference type="EMBL" id="JAGMUV010000005">
    <property type="protein sequence ID" value="KAH7156579.1"/>
    <property type="molecule type" value="Genomic_DNA"/>
</dbReference>
<evidence type="ECO:0000256" key="1">
    <source>
        <dbReference type="SAM" id="MobiDB-lite"/>
    </source>
</evidence>
<evidence type="ECO:0000313" key="3">
    <source>
        <dbReference type="Proteomes" id="UP000738349"/>
    </source>
</evidence>
<comment type="caution">
    <text evidence="2">The sequence shown here is derived from an EMBL/GenBank/DDBJ whole genome shotgun (WGS) entry which is preliminary data.</text>
</comment>
<feature type="region of interest" description="Disordered" evidence="1">
    <location>
        <begin position="441"/>
        <end position="473"/>
    </location>
</feature>
<proteinExistence type="predicted"/>
<accession>A0A9P9F9E8</accession>